<evidence type="ECO:0000313" key="3">
    <source>
        <dbReference type="Proteomes" id="UP000489600"/>
    </source>
</evidence>
<feature type="region of interest" description="Disordered" evidence="1">
    <location>
        <begin position="1"/>
        <end position="64"/>
    </location>
</feature>
<evidence type="ECO:0000313" key="2">
    <source>
        <dbReference type="EMBL" id="VVB12404.1"/>
    </source>
</evidence>
<protein>
    <submittedName>
        <fullName evidence="2">Uncharacterized protein</fullName>
    </submittedName>
</protein>
<sequence>MEPRREERAAERGDERLRVEASGGGVSRPADSRNTGGGAKRVDGGGARRDAKIAEKRRGRKCFA</sequence>
<evidence type="ECO:0000256" key="1">
    <source>
        <dbReference type="SAM" id="MobiDB-lite"/>
    </source>
</evidence>
<dbReference type="AlphaFoldDB" id="A0A565CFM6"/>
<dbReference type="EMBL" id="CABITT030000007">
    <property type="protein sequence ID" value="VVB12404.1"/>
    <property type="molecule type" value="Genomic_DNA"/>
</dbReference>
<proteinExistence type="predicted"/>
<name>A0A565CFM6_9BRAS</name>
<feature type="compositionally biased region" description="Basic and acidic residues" evidence="1">
    <location>
        <begin position="40"/>
        <end position="56"/>
    </location>
</feature>
<feature type="compositionally biased region" description="Basic and acidic residues" evidence="1">
    <location>
        <begin position="1"/>
        <end position="19"/>
    </location>
</feature>
<keyword evidence="3" id="KW-1185">Reference proteome</keyword>
<reference evidence="2" key="1">
    <citation type="submission" date="2019-07" db="EMBL/GenBank/DDBJ databases">
        <authorList>
            <person name="Dittberner H."/>
        </authorList>
    </citation>
    <scope>NUCLEOTIDE SEQUENCE [LARGE SCALE GENOMIC DNA]</scope>
</reference>
<dbReference type="Proteomes" id="UP000489600">
    <property type="component" value="Unassembled WGS sequence"/>
</dbReference>
<organism evidence="2 3">
    <name type="scientific">Arabis nemorensis</name>
    <dbReference type="NCBI Taxonomy" id="586526"/>
    <lineage>
        <taxon>Eukaryota</taxon>
        <taxon>Viridiplantae</taxon>
        <taxon>Streptophyta</taxon>
        <taxon>Embryophyta</taxon>
        <taxon>Tracheophyta</taxon>
        <taxon>Spermatophyta</taxon>
        <taxon>Magnoliopsida</taxon>
        <taxon>eudicotyledons</taxon>
        <taxon>Gunneridae</taxon>
        <taxon>Pentapetalae</taxon>
        <taxon>rosids</taxon>
        <taxon>malvids</taxon>
        <taxon>Brassicales</taxon>
        <taxon>Brassicaceae</taxon>
        <taxon>Arabideae</taxon>
        <taxon>Arabis</taxon>
    </lineage>
</organism>
<gene>
    <name evidence="2" type="ORF">ANE_LOCUS22848</name>
</gene>
<comment type="caution">
    <text evidence="2">The sequence shown here is derived from an EMBL/GenBank/DDBJ whole genome shotgun (WGS) entry which is preliminary data.</text>
</comment>
<accession>A0A565CFM6</accession>